<comment type="caution">
    <text evidence="1">The sequence shown here is derived from an EMBL/GenBank/DDBJ whole genome shotgun (WGS) entry which is preliminary data.</text>
</comment>
<protein>
    <submittedName>
        <fullName evidence="1">Uncharacterized protein</fullName>
    </submittedName>
</protein>
<keyword evidence="2" id="KW-1185">Reference proteome</keyword>
<dbReference type="EMBL" id="JBJHZX010000046">
    <property type="protein sequence ID" value="MFL0198091.1"/>
    <property type="molecule type" value="Genomic_DNA"/>
</dbReference>
<evidence type="ECO:0000313" key="2">
    <source>
        <dbReference type="Proteomes" id="UP001623660"/>
    </source>
</evidence>
<reference evidence="1 2" key="1">
    <citation type="submission" date="2024-11" db="EMBL/GenBank/DDBJ databases">
        <authorList>
            <person name="Heng Y.C."/>
            <person name="Lim A.C.H."/>
            <person name="Lee J.K.Y."/>
            <person name="Kittelmann S."/>
        </authorList>
    </citation>
    <scope>NUCLEOTIDE SEQUENCE [LARGE SCALE GENOMIC DNA]</scope>
    <source>
        <strain evidence="1 2">WILCCON 0269</strain>
    </source>
</reference>
<evidence type="ECO:0000313" key="1">
    <source>
        <dbReference type="EMBL" id="MFL0198091.1"/>
    </source>
</evidence>
<dbReference type="RefSeq" id="WP_406794199.1">
    <property type="nucleotide sequence ID" value="NZ_JBJHZX010000046.1"/>
</dbReference>
<dbReference type="Proteomes" id="UP001623660">
    <property type="component" value="Unassembled WGS sequence"/>
</dbReference>
<name>A0ABW8SRY6_9CLOT</name>
<proteinExistence type="predicted"/>
<organism evidence="1 2">
    <name type="scientific">Candidatus Clostridium eludens</name>
    <dbReference type="NCBI Taxonomy" id="3381663"/>
    <lineage>
        <taxon>Bacteria</taxon>
        <taxon>Bacillati</taxon>
        <taxon>Bacillota</taxon>
        <taxon>Clostridia</taxon>
        <taxon>Eubacteriales</taxon>
        <taxon>Clostridiaceae</taxon>
        <taxon>Clostridium</taxon>
    </lineage>
</organism>
<accession>A0ABW8SRY6</accession>
<gene>
    <name evidence="1" type="ORF">ACJDU8_21355</name>
</gene>
<sequence>MAIYVKCPLNNLKYSLKKYIQKNKKNIKYPKVIKEFKIPIDFYGGSYSVIEGLSYKVIFNDGLADPQIVYDELESGIIVKGAESSSSAKIPLLCIDKSYKSYFDIE</sequence>